<evidence type="ECO:0000313" key="2">
    <source>
        <dbReference type="EMBL" id="TDR33277.1"/>
    </source>
</evidence>
<evidence type="ECO:0000313" key="3">
    <source>
        <dbReference type="Proteomes" id="UP000254330"/>
    </source>
</evidence>
<sequence>MKRKLKWGIAIILILIIGATVAVTKFFGGETRQTEEAVVEKINNLNELTAAESYTKVVIERENNKIFGQEIGLNIPGTKQKVLVIVPGTVRAGIDLDKITKKDVEVDERKKTIELTLPKPTVQGQAALDLKKVKVFSSEGLFRDEATIKDGFSLAKEAQEQMVKEAMTQGLLETAERNTERSMANMFELVDYKTVVHFKE</sequence>
<protein>
    <submittedName>
        <fullName evidence="2">Uncharacterized protein DUF4230</fullName>
    </submittedName>
</protein>
<organism evidence="1 3">
    <name type="scientific">Kurthia zopfii</name>
    <dbReference type="NCBI Taxonomy" id="1650"/>
    <lineage>
        <taxon>Bacteria</taxon>
        <taxon>Bacillati</taxon>
        <taxon>Bacillota</taxon>
        <taxon>Bacilli</taxon>
        <taxon>Bacillales</taxon>
        <taxon>Caryophanaceae</taxon>
        <taxon>Kurthia</taxon>
    </lineage>
</organism>
<gene>
    <name evidence="2" type="ORF">DFR61_1574</name>
    <name evidence="1" type="ORF">NCTC10597_00284</name>
</gene>
<reference evidence="1 3" key="1">
    <citation type="submission" date="2018-06" db="EMBL/GenBank/DDBJ databases">
        <authorList>
            <consortium name="Pathogen Informatics"/>
            <person name="Doyle S."/>
        </authorList>
    </citation>
    <scope>NUCLEOTIDE SEQUENCE [LARGE SCALE GENOMIC DNA]</scope>
    <source>
        <strain evidence="1 3">NCTC10597</strain>
    </source>
</reference>
<dbReference type="Pfam" id="PF14014">
    <property type="entry name" value="DUF4230"/>
    <property type="match status" value="1"/>
</dbReference>
<reference evidence="2 4" key="2">
    <citation type="submission" date="2019-03" db="EMBL/GenBank/DDBJ databases">
        <title>Genomic Encyclopedia of Type Strains, Phase IV (KMG-IV): sequencing the most valuable type-strain genomes for metagenomic binning, comparative biology and taxonomic classification.</title>
        <authorList>
            <person name="Goeker M."/>
        </authorList>
    </citation>
    <scope>NUCLEOTIDE SEQUENCE [LARGE SCALE GENOMIC DNA]</scope>
    <source>
        <strain evidence="2 4">DSM 20580</strain>
    </source>
</reference>
<comment type="caution">
    <text evidence="1">The sequence shown here is derived from an EMBL/GenBank/DDBJ whole genome shotgun (WGS) entry which is preliminary data.</text>
</comment>
<dbReference type="InterPro" id="IPR025324">
    <property type="entry name" value="DUF4230"/>
</dbReference>
<proteinExistence type="predicted"/>
<dbReference type="RefSeq" id="WP_166636153.1">
    <property type="nucleotide sequence ID" value="NZ_BJUE01000070.1"/>
</dbReference>
<dbReference type="Proteomes" id="UP000254330">
    <property type="component" value="Unassembled WGS sequence"/>
</dbReference>
<dbReference type="EMBL" id="SNZG01000057">
    <property type="protein sequence ID" value="TDR33277.1"/>
    <property type="molecule type" value="Genomic_DNA"/>
</dbReference>
<dbReference type="Proteomes" id="UP000294641">
    <property type="component" value="Unassembled WGS sequence"/>
</dbReference>
<evidence type="ECO:0000313" key="4">
    <source>
        <dbReference type="Proteomes" id="UP000294641"/>
    </source>
</evidence>
<accession>A0A8B4Q5U7</accession>
<name>A0A8B4Q5U7_9BACL</name>
<keyword evidence="4" id="KW-1185">Reference proteome</keyword>
<dbReference type="AlphaFoldDB" id="A0A8B4Q5U7"/>
<dbReference type="EMBL" id="UGNP01000001">
    <property type="protein sequence ID" value="STX08618.1"/>
    <property type="molecule type" value="Genomic_DNA"/>
</dbReference>
<evidence type="ECO:0000313" key="1">
    <source>
        <dbReference type="EMBL" id="STX08618.1"/>
    </source>
</evidence>